<evidence type="ECO:0000256" key="6">
    <source>
        <dbReference type="ARBA" id="ARBA00022490"/>
    </source>
</evidence>
<feature type="active site" description="Electrophile" evidence="9">
    <location>
        <position position="95"/>
    </location>
</feature>
<evidence type="ECO:0000256" key="10">
    <source>
        <dbReference type="RuleBase" id="RU363013"/>
    </source>
</evidence>
<accession>A0A388TJJ9</accession>
<feature type="binding site" evidence="9">
    <location>
        <position position="212"/>
    </location>
    <ligand>
        <name>substrate</name>
    </ligand>
</feature>
<name>A0A388TJJ9_9BACT</name>
<dbReference type="InterPro" id="IPR020861">
    <property type="entry name" value="Triosephosphate_isomerase_AS"/>
</dbReference>
<comment type="catalytic activity">
    <reaction evidence="9 10">
        <text>D-glyceraldehyde 3-phosphate = dihydroxyacetone phosphate</text>
        <dbReference type="Rhea" id="RHEA:18585"/>
        <dbReference type="ChEBI" id="CHEBI:57642"/>
        <dbReference type="ChEBI" id="CHEBI:59776"/>
        <dbReference type="EC" id="5.3.1.1"/>
    </reaction>
</comment>
<protein>
    <recommendedName>
        <fullName evidence="4 9">Triosephosphate isomerase</fullName>
        <shortName evidence="9">TIM</shortName>
        <shortName evidence="9">TPI</shortName>
        <ecNumber evidence="3 9">5.3.1.1</ecNumber>
    </recommendedName>
    <alternativeName>
        <fullName evidence="9">Triose-phosphate isomerase</fullName>
    </alternativeName>
</protein>
<comment type="subunit">
    <text evidence="9 10">Homodimer.</text>
</comment>
<dbReference type="InterPro" id="IPR013785">
    <property type="entry name" value="Aldolase_TIM"/>
</dbReference>
<dbReference type="Pfam" id="PF00121">
    <property type="entry name" value="TIM"/>
    <property type="match status" value="1"/>
</dbReference>
<dbReference type="GO" id="GO:0004807">
    <property type="term" value="F:triose-phosphate isomerase activity"/>
    <property type="evidence" value="ECO:0007669"/>
    <property type="project" value="UniProtKB-UniRule"/>
</dbReference>
<feature type="binding site" evidence="9">
    <location>
        <begin position="9"/>
        <end position="11"/>
    </location>
    <ligand>
        <name>substrate</name>
    </ligand>
</feature>
<evidence type="ECO:0000256" key="3">
    <source>
        <dbReference type="ARBA" id="ARBA00011940"/>
    </source>
</evidence>
<evidence type="ECO:0000256" key="9">
    <source>
        <dbReference type="HAMAP-Rule" id="MF_00147"/>
    </source>
</evidence>
<dbReference type="AlphaFoldDB" id="A0A388TJJ9"/>
<evidence type="ECO:0000256" key="8">
    <source>
        <dbReference type="ARBA" id="ARBA00023235"/>
    </source>
</evidence>
<dbReference type="PROSITE" id="PS51440">
    <property type="entry name" value="TIM_2"/>
    <property type="match status" value="1"/>
</dbReference>
<reference evidence="11 12" key="1">
    <citation type="journal article" date="2019" name="ISME J.">
        <title>Genome analyses of uncultured TG2/ZB3 bacteria in 'Margulisbacteria' specifically attached to ectosymbiotic spirochetes of protists in the termite gut.</title>
        <authorList>
            <person name="Utami Y.D."/>
            <person name="Kuwahara H."/>
            <person name="Igai K."/>
            <person name="Murakami T."/>
            <person name="Sugaya K."/>
            <person name="Morikawa T."/>
            <person name="Nagura Y."/>
            <person name="Yuki M."/>
            <person name="Deevong P."/>
            <person name="Inoue T."/>
            <person name="Kihara K."/>
            <person name="Lo N."/>
            <person name="Yamada A."/>
            <person name="Ohkuma M."/>
            <person name="Hongoh Y."/>
        </authorList>
    </citation>
    <scope>NUCLEOTIDE SEQUENCE [LARGE SCALE GENOMIC DNA]</scope>
    <source>
        <strain evidence="11">NkOx7-02</strain>
    </source>
</reference>
<evidence type="ECO:0000256" key="1">
    <source>
        <dbReference type="ARBA" id="ARBA00004680"/>
    </source>
</evidence>
<feature type="binding site" evidence="9">
    <location>
        <begin position="233"/>
        <end position="234"/>
    </location>
    <ligand>
        <name>substrate</name>
    </ligand>
</feature>
<gene>
    <name evidence="9 11" type="primary">tpiA</name>
    <name evidence="11" type="ORF">NO2_1156</name>
</gene>
<sequence length="250" mass="27119">MRKPIMAGNWKLNKNHLETLAFIDEITPVLSGVGDVDIVICPPFTSLNVATARTKGTNIKIGAQDLFWEKSGAYTGEISGEMLKVLGCDYVIIGHSERRQYFGETNQTINKKIFAAFASGLIPIVCVGETWQERSAGQVEQVLSAQIREGLQGLNAEYHGKIVIAYEPVWAIGTGQTATPAQANEAHVLLRKLLGEIFAETAQDIRIQYGGSVKPENVRELMAQSDIDGALIGGAALKAASFEKLVKFKG</sequence>
<proteinExistence type="inferred from homology"/>
<dbReference type="GO" id="GO:0006094">
    <property type="term" value="P:gluconeogenesis"/>
    <property type="evidence" value="ECO:0007669"/>
    <property type="project" value="UniProtKB-UniRule"/>
</dbReference>
<dbReference type="SUPFAM" id="SSF51351">
    <property type="entry name" value="Triosephosphate isomerase (TIM)"/>
    <property type="match status" value="1"/>
</dbReference>
<keyword evidence="12" id="KW-1185">Reference proteome</keyword>
<dbReference type="InterPro" id="IPR022896">
    <property type="entry name" value="TrioseP_Isoase_bac/euk"/>
</dbReference>
<comment type="similarity">
    <text evidence="2 9 10">Belongs to the triosephosphate isomerase family.</text>
</comment>
<dbReference type="Proteomes" id="UP000275925">
    <property type="component" value="Unassembled WGS sequence"/>
</dbReference>
<comment type="subcellular location">
    <subcellularLocation>
        <location evidence="9 10">Cytoplasm</location>
    </subcellularLocation>
</comment>
<keyword evidence="8 9" id="KW-0413">Isomerase</keyword>
<evidence type="ECO:0000256" key="4">
    <source>
        <dbReference type="ARBA" id="ARBA00019397"/>
    </source>
</evidence>
<evidence type="ECO:0000256" key="5">
    <source>
        <dbReference type="ARBA" id="ARBA00022432"/>
    </source>
</evidence>
<keyword evidence="7 9" id="KW-0324">Glycolysis</keyword>
<dbReference type="UniPathway" id="UPA00138"/>
<dbReference type="Gene3D" id="3.20.20.70">
    <property type="entry name" value="Aldolase class I"/>
    <property type="match status" value="1"/>
</dbReference>
<evidence type="ECO:0000256" key="2">
    <source>
        <dbReference type="ARBA" id="ARBA00007422"/>
    </source>
</evidence>
<dbReference type="GO" id="GO:0006096">
    <property type="term" value="P:glycolytic process"/>
    <property type="evidence" value="ECO:0007669"/>
    <property type="project" value="UniProtKB-UniRule"/>
</dbReference>
<dbReference type="PROSITE" id="PS00171">
    <property type="entry name" value="TIM_1"/>
    <property type="match status" value="1"/>
</dbReference>
<comment type="pathway">
    <text evidence="9 10">Carbohydrate biosynthesis; gluconeogenesis.</text>
</comment>
<evidence type="ECO:0000313" key="11">
    <source>
        <dbReference type="EMBL" id="GBR76636.1"/>
    </source>
</evidence>
<dbReference type="UniPathway" id="UPA00109">
    <property type="reaction ID" value="UER00189"/>
</dbReference>
<keyword evidence="5 9" id="KW-0312">Gluconeogenesis</keyword>
<dbReference type="EC" id="5.3.1.1" evidence="3 9"/>
<dbReference type="FunFam" id="3.20.20.70:FF:000016">
    <property type="entry name" value="Triosephosphate isomerase"/>
    <property type="match status" value="1"/>
</dbReference>
<organism evidence="11 12">
    <name type="scientific">Candidatus Termititenax persephonae</name>
    <dbReference type="NCBI Taxonomy" id="2218525"/>
    <lineage>
        <taxon>Bacteria</taxon>
        <taxon>Bacillati</taxon>
        <taxon>Candidatus Margulisiibacteriota</taxon>
        <taxon>Candidatus Termititenacia</taxon>
        <taxon>Candidatus Termititenacales</taxon>
        <taxon>Candidatus Termititenacaceae</taxon>
        <taxon>Candidatus Termititenax</taxon>
    </lineage>
</organism>
<dbReference type="GO" id="GO:0005829">
    <property type="term" value="C:cytosol"/>
    <property type="evidence" value="ECO:0007669"/>
    <property type="project" value="TreeGrafter"/>
</dbReference>
<dbReference type="HAMAP" id="MF_00147_B">
    <property type="entry name" value="TIM_B"/>
    <property type="match status" value="1"/>
</dbReference>
<dbReference type="EMBL" id="BGZO01000037">
    <property type="protein sequence ID" value="GBR76636.1"/>
    <property type="molecule type" value="Genomic_DNA"/>
</dbReference>
<dbReference type="PANTHER" id="PTHR21139:SF42">
    <property type="entry name" value="TRIOSEPHOSPHATE ISOMERASE"/>
    <property type="match status" value="1"/>
</dbReference>
<evidence type="ECO:0000256" key="7">
    <source>
        <dbReference type="ARBA" id="ARBA00023152"/>
    </source>
</evidence>
<dbReference type="PANTHER" id="PTHR21139">
    <property type="entry name" value="TRIOSEPHOSPHATE ISOMERASE"/>
    <property type="match status" value="1"/>
</dbReference>
<dbReference type="InterPro" id="IPR000652">
    <property type="entry name" value="Triosephosphate_isomerase"/>
</dbReference>
<comment type="function">
    <text evidence="9">Involved in the gluconeogenesis. Catalyzes stereospecifically the conversion of dihydroxyacetone phosphate (DHAP) to D-glyceraldehyde-3-phosphate (G3P).</text>
</comment>
<keyword evidence="6 9" id="KW-0963">Cytoplasm</keyword>
<dbReference type="GO" id="GO:0046166">
    <property type="term" value="P:glyceraldehyde-3-phosphate biosynthetic process"/>
    <property type="evidence" value="ECO:0007669"/>
    <property type="project" value="TreeGrafter"/>
</dbReference>
<dbReference type="NCBIfam" id="TIGR00419">
    <property type="entry name" value="tim"/>
    <property type="match status" value="1"/>
</dbReference>
<feature type="binding site" evidence="9">
    <location>
        <position position="173"/>
    </location>
    <ligand>
        <name>substrate</name>
    </ligand>
</feature>
<feature type="active site" description="Proton acceptor" evidence="9">
    <location>
        <position position="167"/>
    </location>
</feature>
<dbReference type="CDD" id="cd00311">
    <property type="entry name" value="TIM"/>
    <property type="match status" value="1"/>
</dbReference>
<dbReference type="InterPro" id="IPR035990">
    <property type="entry name" value="TIM_sf"/>
</dbReference>
<evidence type="ECO:0000313" key="12">
    <source>
        <dbReference type="Proteomes" id="UP000275925"/>
    </source>
</evidence>
<dbReference type="GO" id="GO:0019563">
    <property type="term" value="P:glycerol catabolic process"/>
    <property type="evidence" value="ECO:0007669"/>
    <property type="project" value="TreeGrafter"/>
</dbReference>
<comment type="pathway">
    <text evidence="1 9 10">Carbohydrate degradation; glycolysis; D-glyceraldehyde 3-phosphate from glycerone phosphate: step 1/1.</text>
</comment>
<comment type="caution">
    <text evidence="11">The sequence shown here is derived from an EMBL/GenBank/DDBJ whole genome shotgun (WGS) entry which is preliminary data.</text>
</comment>